<reference evidence="1 2" key="1">
    <citation type="submission" date="2020-07" db="EMBL/GenBank/DDBJ databases">
        <title>Novel species isolated from subtropical streams in China.</title>
        <authorList>
            <person name="Lu H."/>
        </authorList>
    </citation>
    <scope>NUCLEOTIDE SEQUENCE [LARGE SCALE GENOMIC DNA]</scope>
    <source>
        <strain evidence="1 2">FT3S</strain>
    </source>
</reference>
<protein>
    <recommendedName>
        <fullName evidence="3">Fe2OG dioxygenase domain-containing protein</fullName>
    </recommendedName>
</protein>
<dbReference type="AlphaFoldDB" id="A0A7W2EIS2"/>
<evidence type="ECO:0000313" key="2">
    <source>
        <dbReference type="Proteomes" id="UP000566711"/>
    </source>
</evidence>
<gene>
    <name evidence="1" type="ORF">H3H36_14360</name>
</gene>
<dbReference type="Proteomes" id="UP000566711">
    <property type="component" value="Unassembled WGS sequence"/>
</dbReference>
<dbReference type="EMBL" id="JACEZS010000011">
    <property type="protein sequence ID" value="MBA5606537.1"/>
    <property type="molecule type" value="Genomic_DNA"/>
</dbReference>
<dbReference type="Pfam" id="PF20043">
    <property type="entry name" value="DUF6445"/>
    <property type="match status" value="1"/>
</dbReference>
<comment type="caution">
    <text evidence="1">The sequence shown here is derived from an EMBL/GenBank/DDBJ whole genome shotgun (WGS) entry which is preliminary data.</text>
</comment>
<dbReference type="InterPro" id="IPR045617">
    <property type="entry name" value="DUF6445"/>
</dbReference>
<dbReference type="RefSeq" id="WP_182218716.1">
    <property type="nucleotide sequence ID" value="NZ_JACEZS010000011.1"/>
</dbReference>
<organism evidence="1 2">
    <name type="scientific">Rugamonas fusca</name>
    <dbReference type="NCBI Taxonomy" id="2758568"/>
    <lineage>
        <taxon>Bacteria</taxon>
        <taxon>Pseudomonadati</taxon>
        <taxon>Pseudomonadota</taxon>
        <taxon>Betaproteobacteria</taxon>
        <taxon>Burkholderiales</taxon>
        <taxon>Oxalobacteraceae</taxon>
        <taxon>Telluria group</taxon>
        <taxon>Rugamonas</taxon>
    </lineage>
</organism>
<evidence type="ECO:0000313" key="1">
    <source>
        <dbReference type="EMBL" id="MBA5606537.1"/>
    </source>
</evidence>
<sequence>MRDLRSPAPAPARRPTLTYRKPQLGRDYWVADGILPNADTVSQRCFGKQEWELGAPHRPEPWPGMRSAGALLPDELAQVEAWVKKVTGARRLWQEATPQGSTLNHNYVQLVGGIESGARPHTDSTKLCRYAAVIYLSPDPLPAAGTSFYRLRYPDGTLGGNVCSPPHANLREALGVTSLPPQAWHEELRVDNVYNRILLYKANLVHSASGYFGCDHADKRMTAVFFWMA</sequence>
<evidence type="ECO:0008006" key="3">
    <source>
        <dbReference type="Google" id="ProtNLM"/>
    </source>
</evidence>
<name>A0A7W2EIS2_9BURK</name>
<accession>A0A7W2EIS2</accession>
<proteinExistence type="predicted"/>
<keyword evidence="2" id="KW-1185">Reference proteome</keyword>